<evidence type="ECO:0000313" key="4">
    <source>
        <dbReference type="EMBL" id="MFC4858448.1"/>
    </source>
</evidence>
<dbReference type="InterPro" id="IPR000873">
    <property type="entry name" value="AMP-dep_synth/lig_dom"/>
</dbReference>
<reference evidence="5" key="1">
    <citation type="journal article" date="2019" name="Int. J. Syst. Evol. Microbiol.">
        <title>The Global Catalogue of Microorganisms (GCM) 10K type strain sequencing project: providing services to taxonomists for standard genome sequencing and annotation.</title>
        <authorList>
            <consortium name="The Broad Institute Genomics Platform"/>
            <consortium name="The Broad Institute Genome Sequencing Center for Infectious Disease"/>
            <person name="Wu L."/>
            <person name="Ma J."/>
        </authorList>
    </citation>
    <scope>NUCLEOTIDE SEQUENCE [LARGE SCALE GENOMIC DNA]</scope>
    <source>
        <strain evidence="5">ZS-22-S1</strain>
    </source>
</reference>
<accession>A0ABV9SC31</accession>
<keyword evidence="2" id="KW-0067">ATP-binding</keyword>
<organism evidence="4 5">
    <name type="scientific">Actinophytocola glycyrrhizae</name>
    <dbReference type="NCBI Taxonomy" id="2044873"/>
    <lineage>
        <taxon>Bacteria</taxon>
        <taxon>Bacillati</taxon>
        <taxon>Actinomycetota</taxon>
        <taxon>Actinomycetes</taxon>
        <taxon>Pseudonocardiales</taxon>
        <taxon>Pseudonocardiaceae</taxon>
    </lineage>
</organism>
<dbReference type="Proteomes" id="UP001595859">
    <property type="component" value="Unassembled WGS sequence"/>
</dbReference>
<comment type="caution">
    <text evidence="4">The sequence shown here is derived from an EMBL/GenBank/DDBJ whole genome shotgun (WGS) entry which is preliminary data.</text>
</comment>
<protein>
    <submittedName>
        <fullName evidence="4">AMP-binding protein</fullName>
    </submittedName>
</protein>
<dbReference type="EMBL" id="JBHSIS010000022">
    <property type="protein sequence ID" value="MFC4858448.1"/>
    <property type="molecule type" value="Genomic_DNA"/>
</dbReference>
<dbReference type="InterPro" id="IPR042099">
    <property type="entry name" value="ANL_N_sf"/>
</dbReference>
<dbReference type="RefSeq" id="WP_378060935.1">
    <property type="nucleotide sequence ID" value="NZ_JBHSIS010000022.1"/>
</dbReference>
<dbReference type="SUPFAM" id="SSF56801">
    <property type="entry name" value="Acetyl-CoA synthetase-like"/>
    <property type="match status" value="1"/>
</dbReference>
<sequence>MTETESLTDMVWANAERFGATIGFRRRAAGSWADVTTREFATQVLELAKGLIAVGLRQGDRVALLSATRYEWTLFDFACWSVGCQTVPVEPTATAAEVEWILSDSGACAVVVETAEHRETVRKVVDRLPEVVWVWQLDGGVLDGDEEVPAALGELTALGTQIFDDRAHERRLAVRADDIATLVYPAGDHPKRIELTHGELLAEVRATIATHPALLRSGNSLLVLPQLADLPTRLITLACVYTRTTLGHAHDSDDLFTDLGVFRPRVIVADAELLGRFHDAARAKAYAEGNMFVFDTAESVAISYGAHGGPVSLALRLKHAVAGKVVYPKLRAAFGGRCVAALTSGEPLDRQRVDFYRGIGMDVRELGTALAV</sequence>
<keyword evidence="5" id="KW-1185">Reference proteome</keyword>
<gene>
    <name evidence="4" type="ORF">ACFPCV_33550</name>
</gene>
<dbReference type="Pfam" id="PF00501">
    <property type="entry name" value="AMP-binding"/>
    <property type="match status" value="1"/>
</dbReference>
<evidence type="ECO:0000259" key="3">
    <source>
        <dbReference type="Pfam" id="PF00501"/>
    </source>
</evidence>
<evidence type="ECO:0000256" key="2">
    <source>
        <dbReference type="ARBA" id="ARBA00022840"/>
    </source>
</evidence>
<evidence type="ECO:0000313" key="5">
    <source>
        <dbReference type="Proteomes" id="UP001595859"/>
    </source>
</evidence>
<keyword evidence="1" id="KW-0547">Nucleotide-binding</keyword>
<evidence type="ECO:0000256" key="1">
    <source>
        <dbReference type="ARBA" id="ARBA00022741"/>
    </source>
</evidence>
<dbReference type="Gene3D" id="3.40.50.12780">
    <property type="entry name" value="N-terminal domain of ligase-like"/>
    <property type="match status" value="1"/>
</dbReference>
<name>A0ABV9SC31_9PSEU</name>
<dbReference type="PANTHER" id="PTHR43272">
    <property type="entry name" value="LONG-CHAIN-FATTY-ACID--COA LIGASE"/>
    <property type="match status" value="1"/>
</dbReference>
<dbReference type="PANTHER" id="PTHR43272:SF33">
    <property type="entry name" value="AMP-BINDING DOMAIN-CONTAINING PROTEIN-RELATED"/>
    <property type="match status" value="1"/>
</dbReference>
<proteinExistence type="predicted"/>
<feature type="domain" description="AMP-dependent synthetase/ligase" evidence="3">
    <location>
        <begin position="26"/>
        <end position="359"/>
    </location>
</feature>